<dbReference type="EMBL" id="JH793649">
    <property type="protein sequence ID" value="ELQ34010.1"/>
    <property type="molecule type" value="Genomic_DNA"/>
</dbReference>
<dbReference type="InterPro" id="IPR046341">
    <property type="entry name" value="SET_dom_sf"/>
</dbReference>
<dbReference type="AlphaFoldDB" id="A0AA97NPJ2"/>
<sequence length="373" mass="42566">MTEFSELLGWASAEGLILNGIQPAWINGCGKGIVACRELKAEEAILIAPIQAIRSITTVSRDLIKRLPPSLPLHGILAAELALTDTSTPSPWQKSLPAMADITATLPFMWPKELQKLLPTSARVFLENQQTKYNHEWNTVSQAMPSISEERFQYYWHIVNTRTFLYEVSETECYSWEDRLALVPLADIFNHADEGCRVSYMPEHYVITTDRAYEAGEELFISYGDHSNDCLLTEYGFLLPKNRWDIICIDEVVLPRLDESAKELLRQRDLLGDYTLHAEKGPCSRVQAALRLLCCSYEHWLKYVEGRDDGFDSQHAVNVLLCELIGKFEGFIRRQLHMIEQTPIGIPGQREILGQRWRQIDVIAKQIRGQLSS</sequence>
<dbReference type="Pfam" id="PF00856">
    <property type="entry name" value="SET"/>
    <property type="match status" value="1"/>
</dbReference>
<dbReference type="Proteomes" id="UP000011086">
    <property type="component" value="Unassembled WGS sequence"/>
</dbReference>
<dbReference type="SUPFAM" id="SSF82199">
    <property type="entry name" value="SET domain"/>
    <property type="match status" value="1"/>
</dbReference>
<gene>
    <name evidence="2" type="ORF">OOU_Y34scaffold00824g3</name>
</gene>
<feature type="domain" description="SET" evidence="1">
    <location>
        <begin position="19"/>
        <end position="224"/>
    </location>
</feature>
<dbReference type="InterPro" id="IPR001214">
    <property type="entry name" value="SET_dom"/>
</dbReference>
<organism evidence="2">
    <name type="scientific">Pyricularia oryzae (strain Y34)</name>
    <name type="common">Rice blast fungus</name>
    <name type="synonym">Magnaporthe oryzae</name>
    <dbReference type="NCBI Taxonomy" id="1143189"/>
    <lineage>
        <taxon>Eukaryota</taxon>
        <taxon>Fungi</taxon>
        <taxon>Dikarya</taxon>
        <taxon>Ascomycota</taxon>
        <taxon>Pezizomycotina</taxon>
        <taxon>Sordariomycetes</taxon>
        <taxon>Sordariomycetidae</taxon>
        <taxon>Magnaporthales</taxon>
        <taxon>Pyriculariaceae</taxon>
        <taxon>Pyricularia</taxon>
    </lineage>
</organism>
<dbReference type="GO" id="GO:0016279">
    <property type="term" value="F:protein-lysine N-methyltransferase activity"/>
    <property type="evidence" value="ECO:0007669"/>
    <property type="project" value="UniProtKB-ARBA"/>
</dbReference>
<dbReference type="PANTHER" id="PTHR13271">
    <property type="entry name" value="UNCHARACTERIZED PUTATIVE METHYLTRANSFERASE"/>
    <property type="match status" value="1"/>
</dbReference>
<protein>
    <recommendedName>
        <fullName evidence="1">SET domain-containing protein</fullName>
    </recommendedName>
</protein>
<evidence type="ECO:0000313" key="2">
    <source>
        <dbReference type="EMBL" id="ELQ34010.1"/>
    </source>
</evidence>
<reference evidence="2" key="1">
    <citation type="journal article" date="2012" name="PLoS Genet.">
        <title>Comparative analysis of the genomes of two field isolates of the rice blast fungus Magnaporthe oryzae.</title>
        <authorList>
            <person name="Xue M."/>
            <person name="Yang J."/>
            <person name="Li Z."/>
            <person name="Hu S."/>
            <person name="Yao N."/>
            <person name="Dean R.A."/>
            <person name="Zhao W."/>
            <person name="Shen M."/>
            <person name="Zhang H."/>
            <person name="Li C."/>
            <person name="Liu L."/>
            <person name="Cao L."/>
            <person name="Xu X."/>
            <person name="Xing Y."/>
            <person name="Hsiang T."/>
            <person name="Zhang Z."/>
            <person name="Xu J.R."/>
            <person name="Peng Y.L."/>
        </authorList>
    </citation>
    <scope>NUCLEOTIDE SEQUENCE</scope>
    <source>
        <strain evidence="2">Y34</strain>
    </source>
</reference>
<accession>A0AA97NPJ2</accession>
<dbReference type="Gene3D" id="3.90.1410.10">
    <property type="entry name" value="set domain protein methyltransferase, domain 1"/>
    <property type="match status" value="1"/>
</dbReference>
<dbReference type="InterPro" id="IPR050600">
    <property type="entry name" value="SETD3_SETD6_MTase"/>
</dbReference>
<name>A0AA97NPJ2_PYRO3</name>
<evidence type="ECO:0000259" key="1">
    <source>
        <dbReference type="PROSITE" id="PS50280"/>
    </source>
</evidence>
<proteinExistence type="predicted"/>
<dbReference type="PANTHER" id="PTHR13271:SF137">
    <property type="entry name" value="SET DOMAIN-CONTAINING PROTEIN"/>
    <property type="match status" value="1"/>
</dbReference>
<dbReference type="PROSITE" id="PS50280">
    <property type="entry name" value="SET"/>
    <property type="match status" value="1"/>
</dbReference>